<organism evidence="1 2">
    <name type="scientific">Halteria grandinella</name>
    <dbReference type="NCBI Taxonomy" id="5974"/>
    <lineage>
        <taxon>Eukaryota</taxon>
        <taxon>Sar</taxon>
        <taxon>Alveolata</taxon>
        <taxon>Ciliophora</taxon>
        <taxon>Intramacronucleata</taxon>
        <taxon>Spirotrichea</taxon>
        <taxon>Stichotrichia</taxon>
        <taxon>Sporadotrichida</taxon>
        <taxon>Halteriidae</taxon>
        <taxon>Halteria</taxon>
    </lineage>
</organism>
<dbReference type="EMBL" id="RRYP01001384">
    <property type="protein sequence ID" value="TNV86023.1"/>
    <property type="molecule type" value="Genomic_DNA"/>
</dbReference>
<proteinExistence type="predicted"/>
<protein>
    <submittedName>
        <fullName evidence="1">Uncharacterized protein</fullName>
    </submittedName>
</protein>
<keyword evidence="2" id="KW-1185">Reference proteome</keyword>
<dbReference type="AlphaFoldDB" id="A0A8J8P316"/>
<evidence type="ECO:0000313" key="2">
    <source>
        <dbReference type="Proteomes" id="UP000785679"/>
    </source>
</evidence>
<evidence type="ECO:0000313" key="1">
    <source>
        <dbReference type="EMBL" id="TNV86023.1"/>
    </source>
</evidence>
<sequence>MQKGENIIEKVPNQKFNRTVTKKGTRVNFMVDSNNQQLPPHHSNIDNTLSVSIQYMQNKYREKPAITPDSNNNNQILNSSENDQSYFQKVSTLVPYANTPYTNELSEKHQNHYNQVASKRRMLFNQQQTMNLKSQMMETARKKQSIAIEQQKLERVATRYDL</sequence>
<reference evidence="1" key="1">
    <citation type="submission" date="2019-06" db="EMBL/GenBank/DDBJ databases">
        <authorList>
            <person name="Zheng W."/>
        </authorList>
    </citation>
    <scope>NUCLEOTIDE SEQUENCE</scope>
    <source>
        <strain evidence="1">QDHG01</strain>
    </source>
</reference>
<dbReference type="Proteomes" id="UP000785679">
    <property type="component" value="Unassembled WGS sequence"/>
</dbReference>
<name>A0A8J8P316_HALGN</name>
<gene>
    <name evidence="1" type="ORF">FGO68_gene14860</name>
</gene>
<accession>A0A8J8P316</accession>
<comment type="caution">
    <text evidence="1">The sequence shown here is derived from an EMBL/GenBank/DDBJ whole genome shotgun (WGS) entry which is preliminary data.</text>
</comment>